<dbReference type="EMBL" id="CAJOBE010002421">
    <property type="protein sequence ID" value="CAF3821289.1"/>
    <property type="molecule type" value="Genomic_DNA"/>
</dbReference>
<evidence type="ECO:0000313" key="3">
    <source>
        <dbReference type="Proteomes" id="UP000663874"/>
    </source>
</evidence>
<organism evidence="2 3">
    <name type="scientific">Rotaria sordida</name>
    <dbReference type="NCBI Taxonomy" id="392033"/>
    <lineage>
        <taxon>Eukaryota</taxon>
        <taxon>Metazoa</taxon>
        <taxon>Spiralia</taxon>
        <taxon>Gnathifera</taxon>
        <taxon>Rotifera</taxon>
        <taxon>Eurotatoria</taxon>
        <taxon>Bdelloidea</taxon>
        <taxon>Philodinida</taxon>
        <taxon>Philodinidae</taxon>
        <taxon>Rotaria</taxon>
    </lineage>
</organism>
<dbReference type="AlphaFoldDB" id="A0A819CLC9"/>
<dbReference type="EMBL" id="CAJNOU010003451">
    <property type="protein sequence ID" value="CAF1391520.1"/>
    <property type="molecule type" value="Genomic_DNA"/>
</dbReference>
<reference evidence="2" key="1">
    <citation type="submission" date="2021-02" db="EMBL/GenBank/DDBJ databases">
        <authorList>
            <person name="Nowell W R."/>
        </authorList>
    </citation>
    <scope>NUCLEOTIDE SEQUENCE</scope>
</reference>
<proteinExistence type="predicted"/>
<evidence type="ECO:0000313" key="1">
    <source>
        <dbReference type="EMBL" id="CAF1391520.1"/>
    </source>
</evidence>
<accession>A0A819CLC9</accession>
<dbReference type="Proteomes" id="UP000663874">
    <property type="component" value="Unassembled WGS sequence"/>
</dbReference>
<sequence length="73" mass="8641">MPSPQIEWSCSQCQSVMADRKKYCNNCHSMLTWTCTGSEKSGLYTNYYRHLDNCSYCTPELEEEKQQKMEEKQ</sequence>
<name>A0A819CLC9_9BILA</name>
<protein>
    <submittedName>
        <fullName evidence="2">Uncharacterized protein</fullName>
    </submittedName>
</protein>
<comment type="caution">
    <text evidence="2">The sequence shown here is derived from an EMBL/GenBank/DDBJ whole genome shotgun (WGS) entry which is preliminary data.</text>
</comment>
<evidence type="ECO:0000313" key="2">
    <source>
        <dbReference type="EMBL" id="CAF3821289.1"/>
    </source>
</evidence>
<gene>
    <name evidence="2" type="ORF">FNK824_LOCUS16175</name>
    <name evidence="1" type="ORF">SEV965_LOCUS30956</name>
</gene>
<dbReference type="Proteomes" id="UP000663889">
    <property type="component" value="Unassembled WGS sequence"/>
</dbReference>